<evidence type="ECO:0000313" key="4">
    <source>
        <dbReference type="Proteomes" id="UP000557193"/>
    </source>
</evidence>
<name>A0A7X0BTK5_9PSED</name>
<evidence type="ECO:0000256" key="2">
    <source>
        <dbReference type="ARBA" id="ARBA00022840"/>
    </source>
</evidence>
<dbReference type="InterPro" id="IPR027417">
    <property type="entry name" value="P-loop_NTPase"/>
</dbReference>
<dbReference type="PANTHER" id="PTHR32309:SF13">
    <property type="entry name" value="FERRIC ENTEROBACTIN TRANSPORT PROTEIN FEPE"/>
    <property type="match status" value="1"/>
</dbReference>
<dbReference type="Proteomes" id="UP000557193">
    <property type="component" value="Unassembled WGS sequence"/>
</dbReference>
<organism evidence="3 4">
    <name type="scientific">Pseudomonas fluvialis</name>
    <dbReference type="NCBI Taxonomy" id="1793966"/>
    <lineage>
        <taxon>Bacteria</taxon>
        <taxon>Pseudomonadati</taxon>
        <taxon>Pseudomonadota</taxon>
        <taxon>Gammaproteobacteria</taxon>
        <taxon>Pseudomonadales</taxon>
        <taxon>Pseudomonadaceae</taxon>
        <taxon>Pseudomonas</taxon>
    </lineage>
</organism>
<dbReference type="GO" id="GO:0004713">
    <property type="term" value="F:protein tyrosine kinase activity"/>
    <property type="evidence" value="ECO:0007669"/>
    <property type="project" value="TreeGrafter"/>
</dbReference>
<dbReference type="AlphaFoldDB" id="A0A7X0BTK5"/>
<dbReference type="EMBL" id="JACHLL010000005">
    <property type="protein sequence ID" value="MBB6342627.1"/>
    <property type="molecule type" value="Genomic_DNA"/>
</dbReference>
<dbReference type="InterPro" id="IPR050445">
    <property type="entry name" value="Bact_polysacc_biosynth/exp"/>
</dbReference>
<proteinExistence type="predicted"/>
<keyword evidence="4" id="KW-1185">Reference proteome</keyword>
<dbReference type="CDD" id="cd05387">
    <property type="entry name" value="BY-kinase"/>
    <property type="match status" value="1"/>
</dbReference>
<comment type="caution">
    <text evidence="3">The sequence shown here is derived from an EMBL/GenBank/DDBJ whole genome shotgun (WGS) entry which is preliminary data.</text>
</comment>
<evidence type="ECO:0000313" key="3">
    <source>
        <dbReference type="EMBL" id="MBB6342627.1"/>
    </source>
</evidence>
<sequence length="272" mass="29742">MERIKLAIEKARSNAQPGVRATVRGRAGAGAAAPAQELGELNYVQTKVVPLSADHLERNRIVAYNKNSNMSWAFDLLRTQVLKAMEENGWRTLAITSPTAEAGKSVLAINLAMSIAHYTTKTALLVDFDLRRPKIGSYLGLPMERSLNDLLGGDAELQEVLVNPALPRFVVLPTKAPISHSTELLSSPRVASLIDDLRERYESRIVIFDLPPLLSSDDTIAVLPKIDCVLLVVANGMSSRKEIEDCLHHLPASNLIGTVLNKAESESHGYYP</sequence>
<dbReference type="RefSeq" id="WP_184684269.1">
    <property type="nucleotide sequence ID" value="NZ_JACHLL010000005.1"/>
</dbReference>
<protein>
    <submittedName>
        <fullName evidence="3">Mrp family chromosome partitioning ATPase</fullName>
    </submittedName>
</protein>
<accession>A0A7X0BTK5</accession>
<dbReference type="Gene3D" id="3.40.50.300">
    <property type="entry name" value="P-loop containing nucleotide triphosphate hydrolases"/>
    <property type="match status" value="1"/>
</dbReference>
<gene>
    <name evidence="3" type="ORF">HNP49_002809</name>
</gene>
<keyword evidence="2" id="KW-0067">ATP-binding</keyword>
<reference evidence="3 4" key="1">
    <citation type="submission" date="2020-08" db="EMBL/GenBank/DDBJ databases">
        <title>Functional genomics of gut bacteria from endangered species of beetles.</title>
        <authorList>
            <person name="Carlos-Shanley C."/>
        </authorList>
    </citation>
    <scope>NUCLEOTIDE SEQUENCE [LARGE SCALE GENOMIC DNA]</scope>
    <source>
        <strain evidence="3 4">S00202</strain>
    </source>
</reference>
<dbReference type="InterPro" id="IPR005702">
    <property type="entry name" value="Wzc-like_C"/>
</dbReference>
<dbReference type="SUPFAM" id="SSF52540">
    <property type="entry name" value="P-loop containing nucleoside triphosphate hydrolases"/>
    <property type="match status" value="1"/>
</dbReference>
<evidence type="ECO:0000256" key="1">
    <source>
        <dbReference type="ARBA" id="ARBA00022741"/>
    </source>
</evidence>
<dbReference type="PANTHER" id="PTHR32309">
    <property type="entry name" value="TYROSINE-PROTEIN KINASE"/>
    <property type="match status" value="1"/>
</dbReference>
<dbReference type="GO" id="GO:0005886">
    <property type="term" value="C:plasma membrane"/>
    <property type="evidence" value="ECO:0007669"/>
    <property type="project" value="TreeGrafter"/>
</dbReference>
<keyword evidence="1" id="KW-0547">Nucleotide-binding</keyword>